<keyword evidence="1" id="KW-0812">Transmembrane</keyword>
<keyword evidence="1" id="KW-1133">Transmembrane helix</keyword>
<proteinExistence type="predicted"/>
<feature type="transmembrane region" description="Helical" evidence="1">
    <location>
        <begin position="21"/>
        <end position="39"/>
    </location>
</feature>
<accession>A0A6J5KMH9</accession>
<gene>
    <name evidence="2" type="ORF">UFOVP29_150</name>
</gene>
<evidence type="ECO:0000256" key="1">
    <source>
        <dbReference type="SAM" id="Phobius"/>
    </source>
</evidence>
<evidence type="ECO:0000313" key="2">
    <source>
        <dbReference type="EMBL" id="CAB4122991.1"/>
    </source>
</evidence>
<reference evidence="2" key="1">
    <citation type="submission" date="2020-04" db="EMBL/GenBank/DDBJ databases">
        <authorList>
            <person name="Chiriac C."/>
            <person name="Salcher M."/>
            <person name="Ghai R."/>
            <person name="Kavagutti S V."/>
        </authorList>
    </citation>
    <scope>NUCLEOTIDE SEQUENCE</scope>
</reference>
<name>A0A6J5KMH9_9CAUD</name>
<organism evidence="2">
    <name type="scientific">uncultured Caudovirales phage</name>
    <dbReference type="NCBI Taxonomy" id="2100421"/>
    <lineage>
        <taxon>Viruses</taxon>
        <taxon>Duplodnaviria</taxon>
        <taxon>Heunggongvirae</taxon>
        <taxon>Uroviricota</taxon>
        <taxon>Caudoviricetes</taxon>
        <taxon>Peduoviridae</taxon>
        <taxon>Maltschvirus</taxon>
        <taxon>Maltschvirus maltsch</taxon>
    </lineage>
</organism>
<protein>
    <submittedName>
        <fullName evidence="2">Uncharacterized protein</fullName>
    </submittedName>
</protein>
<keyword evidence="1" id="KW-0472">Membrane</keyword>
<sequence>MIMSNLQKLKPWIISIGPNGWILPCCTLIFACMVLMWLADLINLGG</sequence>
<dbReference type="EMBL" id="LR796167">
    <property type="protein sequence ID" value="CAB4122991.1"/>
    <property type="molecule type" value="Genomic_DNA"/>
</dbReference>